<sequence length="310" mass="32464">MSSTSSMMRAAYSRALGPASNLEPATIPIPTPQPGQVLIRFGRAPIGPVQLPRVLSIEAAGIIEAAPGSEEAFPRGAIVLTTLGGMGVMFDGAYAEYTCVSKANVHVLKRPTTLDWKVLGALPVMLQTAHGSLFRGLKLKAGETLLVRGGTTSVGLAAAAIATNTGAKGLATTRRGGDQTARTMKESGADQKAYPAGVDKVLELVGGYTLPDSLSCLAEGGICCFTGLVGGSPTAPQFHPLGMIATERYLTAYGERMFHARKWPIDELVQHVEDGSLKVQVGKVVNIDQIMDAHEYVESHAGLGKVVVLV</sequence>
<evidence type="ECO:0000256" key="1">
    <source>
        <dbReference type="ARBA" id="ARBA00022857"/>
    </source>
</evidence>
<protein>
    <recommendedName>
        <fullName evidence="2">Enoyl reductase (ER) domain-containing protein</fullName>
    </recommendedName>
</protein>
<dbReference type="STRING" id="717646.M2MLY1"/>
<dbReference type="SUPFAM" id="SSF50129">
    <property type="entry name" value="GroES-like"/>
    <property type="match status" value="1"/>
</dbReference>
<dbReference type="RefSeq" id="XP_007675940.1">
    <property type="nucleotide sequence ID" value="XM_007677750.1"/>
</dbReference>
<accession>M2MLY1</accession>
<dbReference type="Gene3D" id="3.90.180.10">
    <property type="entry name" value="Medium-chain alcohol dehydrogenases, catalytic domain"/>
    <property type="match status" value="1"/>
</dbReference>
<dbReference type="OrthoDB" id="203908at2759"/>
<feature type="domain" description="Enoyl reductase (ER)" evidence="2">
    <location>
        <begin position="17"/>
        <end position="308"/>
    </location>
</feature>
<dbReference type="OMA" id="GMGRNRP"/>
<dbReference type="Gene3D" id="3.40.50.720">
    <property type="entry name" value="NAD(P)-binding Rossmann-like Domain"/>
    <property type="match status" value="1"/>
</dbReference>
<dbReference type="EMBL" id="KB445554">
    <property type="protein sequence ID" value="EMC97681.1"/>
    <property type="molecule type" value="Genomic_DNA"/>
</dbReference>
<name>M2MLY1_BAUPA</name>
<dbReference type="SUPFAM" id="SSF51735">
    <property type="entry name" value="NAD(P)-binding Rossmann-fold domains"/>
    <property type="match status" value="1"/>
</dbReference>
<gene>
    <name evidence="3" type="ORF">BAUCODRAFT_147728</name>
</gene>
<evidence type="ECO:0000313" key="4">
    <source>
        <dbReference type="Proteomes" id="UP000011761"/>
    </source>
</evidence>
<dbReference type="GeneID" id="19108793"/>
<dbReference type="InterPro" id="IPR020843">
    <property type="entry name" value="ER"/>
</dbReference>
<dbReference type="AlphaFoldDB" id="M2MLY1"/>
<dbReference type="InterPro" id="IPR011032">
    <property type="entry name" value="GroES-like_sf"/>
</dbReference>
<dbReference type="InterPro" id="IPR051603">
    <property type="entry name" value="Zinc-ADH_QOR/CCCR"/>
</dbReference>
<dbReference type="KEGG" id="bcom:BAUCODRAFT_147728"/>
<proteinExistence type="predicted"/>
<evidence type="ECO:0000259" key="2">
    <source>
        <dbReference type="SMART" id="SM00829"/>
    </source>
</evidence>
<dbReference type="GO" id="GO:0016491">
    <property type="term" value="F:oxidoreductase activity"/>
    <property type="evidence" value="ECO:0007669"/>
    <property type="project" value="InterPro"/>
</dbReference>
<dbReference type="Pfam" id="PF13602">
    <property type="entry name" value="ADH_zinc_N_2"/>
    <property type="match status" value="1"/>
</dbReference>
<dbReference type="Proteomes" id="UP000011761">
    <property type="component" value="Unassembled WGS sequence"/>
</dbReference>
<organism evidence="3 4">
    <name type="scientific">Baudoinia panamericana (strain UAMH 10762)</name>
    <name type="common">Angels' share fungus</name>
    <name type="synonym">Baudoinia compniacensis (strain UAMH 10762)</name>
    <dbReference type="NCBI Taxonomy" id="717646"/>
    <lineage>
        <taxon>Eukaryota</taxon>
        <taxon>Fungi</taxon>
        <taxon>Dikarya</taxon>
        <taxon>Ascomycota</taxon>
        <taxon>Pezizomycotina</taxon>
        <taxon>Dothideomycetes</taxon>
        <taxon>Dothideomycetidae</taxon>
        <taxon>Mycosphaerellales</taxon>
        <taxon>Teratosphaeriaceae</taxon>
        <taxon>Baudoinia</taxon>
    </lineage>
</organism>
<dbReference type="PANTHER" id="PTHR44154">
    <property type="entry name" value="QUINONE OXIDOREDUCTASE"/>
    <property type="match status" value="1"/>
</dbReference>
<dbReference type="eggNOG" id="KOG1198">
    <property type="taxonomic scope" value="Eukaryota"/>
</dbReference>
<keyword evidence="4" id="KW-1185">Reference proteome</keyword>
<dbReference type="InterPro" id="IPR036291">
    <property type="entry name" value="NAD(P)-bd_dom_sf"/>
</dbReference>
<evidence type="ECO:0000313" key="3">
    <source>
        <dbReference type="EMBL" id="EMC97681.1"/>
    </source>
</evidence>
<dbReference type="SMART" id="SM00829">
    <property type="entry name" value="PKS_ER"/>
    <property type="match status" value="1"/>
</dbReference>
<reference evidence="3 4" key="1">
    <citation type="journal article" date="2012" name="PLoS Pathog.">
        <title>Diverse lifestyles and strategies of plant pathogenesis encoded in the genomes of eighteen Dothideomycetes fungi.</title>
        <authorList>
            <person name="Ohm R.A."/>
            <person name="Feau N."/>
            <person name="Henrissat B."/>
            <person name="Schoch C.L."/>
            <person name="Horwitz B.A."/>
            <person name="Barry K.W."/>
            <person name="Condon B.J."/>
            <person name="Copeland A.C."/>
            <person name="Dhillon B."/>
            <person name="Glaser F."/>
            <person name="Hesse C.N."/>
            <person name="Kosti I."/>
            <person name="LaButti K."/>
            <person name="Lindquist E.A."/>
            <person name="Lucas S."/>
            <person name="Salamov A.A."/>
            <person name="Bradshaw R.E."/>
            <person name="Ciuffetti L."/>
            <person name="Hamelin R.C."/>
            <person name="Kema G.H.J."/>
            <person name="Lawrence C."/>
            <person name="Scott J.A."/>
            <person name="Spatafora J.W."/>
            <person name="Turgeon B.G."/>
            <person name="de Wit P.J.G.M."/>
            <person name="Zhong S."/>
            <person name="Goodwin S.B."/>
            <person name="Grigoriev I.V."/>
        </authorList>
    </citation>
    <scope>NUCLEOTIDE SEQUENCE [LARGE SCALE GENOMIC DNA]</scope>
    <source>
        <strain evidence="3 4">UAMH 10762</strain>
    </source>
</reference>
<keyword evidence="1" id="KW-0521">NADP</keyword>
<dbReference type="PANTHER" id="PTHR44154:SF1">
    <property type="entry name" value="QUINONE OXIDOREDUCTASE"/>
    <property type="match status" value="1"/>
</dbReference>
<dbReference type="HOGENOM" id="CLU_026673_3_4_1"/>